<evidence type="ECO:0000313" key="3">
    <source>
        <dbReference type="Proteomes" id="UP000215005"/>
    </source>
</evidence>
<feature type="domain" description="HTH marR-type" evidence="1">
    <location>
        <begin position="1"/>
        <end position="150"/>
    </location>
</feature>
<protein>
    <submittedName>
        <fullName evidence="2">MarR family transcriptional regulator</fullName>
    </submittedName>
</protein>
<keyword evidence="3" id="KW-1185">Reference proteome</keyword>
<dbReference type="PANTHER" id="PTHR33164:SF43">
    <property type="entry name" value="HTH-TYPE TRANSCRIPTIONAL REPRESSOR YETL"/>
    <property type="match status" value="1"/>
</dbReference>
<dbReference type="PROSITE" id="PS50995">
    <property type="entry name" value="HTH_MARR_2"/>
    <property type="match status" value="1"/>
</dbReference>
<dbReference type="AlphaFoldDB" id="A0A223SA91"/>
<dbReference type="SMART" id="SM00347">
    <property type="entry name" value="HTH_MARR"/>
    <property type="match status" value="1"/>
</dbReference>
<gene>
    <name evidence="2" type="ORF">CDO52_21630</name>
</gene>
<organism evidence="2 3">
    <name type="scientific">Nocardiopsis gilva YIM 90087</name>
    <dbReference type="NCBI Taxonomy" id="1235441"/>
    <lineage>
        <taxon>Bacteria</taxon>
        <taxon>Bacillati</taxon>
        <taxon>Actinomycetota</taxon>
        <taxon>Actinomycetes</taxon>
        <taxon>Streptosporangiales</taxon>
        <taxon>Nocardiopsidaceae</taxon>
        <taxon>Nocardiopsis</taxon>
    </lineage>
</organism>
<accession>A0A223SA91</accession>
<dbReference type="GO" id="GO:0006950">
    <property type="term" value="P:response to stress"/>
    <property type="evidence" value="ECO:0007669"/>
    <property type="project" value="TreeGrafter"/>
</dbReference>
<dbReference type="KEGG" id="ngv:CDO52_21630"/>
<dbReference type="InterPro" id="IPR000835">
    <property type="entry name" value="HTH_MarR-typ"/>
</dbReference>
<evidence type="ECO:0000259" key="1">
    <source>
        <dbReference type="PROSITE" id="PS50995"/>
    </source>
</evidence>
<evidence type="ECO:0000313" key="2">
    <source>
        <dbReference type="EMBL" id="ASU85048.1"/>
    </source>
</evidence>
<proteinExistence type="predicted"/>
<dbReference type="InterPro" id="IPR039422">
    <property type="entry name" value="MarR/SlyA-like"/>
</dbReference>
<dbReference type="PANTHER" id="PTHR33164">
    <property type="entry name" value="TRANSCRIPTIONAL REGULATOR, MARR FAMILY"/>
    <property type="match status" value="1"/>
</dbReference>
<dbReference type="InterPro" id="IPR036388">
    <property type="entry name" value="WH-like_DNA-bd_sf"/>
</dbReference>
<dbReference type="PRINTS" id="PR00598">
    <property type="entry name" value="HTHMARR"/>
</dbReference>
<dbReference type="SUPFAM" id="SSF46785">
    <property type="entry name" value="Winged helix' DNA-binding domain"/>
    <property type="match status" value="1"/>
</dbReference>
<dbReference type="InterPro" id="IPR036390">
    <property type="entry name" value="WH_DNA-bd_sf"/>
</dbReference>
<dbReference type="RefSeq" id="WP_017619823.1">
    <property type="nucleotide sequence ID" value="NZ_ANBG01000267.1"/>
</dbReference>
<name>A0A223SA91_9ACTN</name>
<dbReference type="EMBL" id="CP022753">
    <property type="protein sequence ID" value="ASU85048.1"/>
    <property type="molecule type" value="Genomic_DNA"/>
</dbReference>
<reference evidence="2 3" key="1">
    <citation type="submission" date="2017-08" db="EMBL/GenBank/DDBJ databases">
        <title>The complete genome sequence of Nocardiopsis gilva YIM 90087.</title>
        <authorList>
            <person name="Yin M."/>
            <person name="Tang S."/>
        </authorList>
    </citation>
    <scope>NUCLEOTIDE SEQUENCE [LARGE SCALE GENOMIC DNA]</scope>
    <source>
        <strain evidence="2 3">YIM 90087</strain>
    </source>
</reference>
<dbReference type="GO" id="GO:0003700">
    <property type="term" value="F:DNA-binding transcription factor activity"/>
    <property type="evidence" value="ECO:0007669"/>
    <property type="project" value="InterPro"/>
</dbReference>
<dbReference type="Proteomes" id="UP000215005">
    <property type="component" value="Chromosome"/>
</dbReference>
<sequence>MDDRERLVALVRSMQRDSMPSLLRVQEDDDLSLIHIALLQVLDRQRELLDRDTDPTVKDLAALIGRSDSRTSRLVDRMVRRGLVERYEDDADRRARRVRLSDGGAAALHRISVARTEAQMALWGHMTRDEQKAVLHSMEIFAKAARRLRDEQRDQPD</sequence>
<dbReference type="Pfam" id="PF12802">
    <property type="entry name" value="MarR_2"/>
    <property type="match status" value="1"/>
</dbReference>
<dbReference type="Gene3D" id="1.10.10.10">
    <property type="entry name" value="Winged helix-like DNA-binding domain superfamily/Winged helix DNA-binding domain"/>
    <property type="match status" value="1"/>
</dbReference>
<dbReference type="OrthoDB" id="3696090at2"/>